<dbReference type="Proteomes" id="UP001500711">
    <property type="component" value="Unassembled WGS sequence"/>
</dbReference>
<sequence>MPGDERAGGSREQGTPADPEVLGHRGSFKIRRGFPLPGNAAAAGHENGASDARCAFPALSILNNQTRRIPSSRRIEPIRLFTEVNLGPQTLHSLEEVR</sequence>
<name>A0ABP7B2X1_9PSEU</name>
<evidence type="ECO:0000313" key="2">
    <source>
        <dbReference type="EMBL" id="GAA3646500.1"/>
    </source>
</evidence>
<evidence type="ECO:0000256" key="1">
    <source>
        <dbReference type="SAM" id="MobiDB-lite"/>
    </source>
</evidence>
<gene>
    <name evidence="2" type="ORF">GCM10022267_36450</name>
</gene>
<protein>
    <submittedName>
        <fullName evidence="2">Uncharacterized protein</fullName>
    </submittedName>
</protein>
<feature type="region of interest" description="Disordered" evidence="1">
    <location>
        <begin position="1"/>
        <end position="23"/>
    </location>
</feature>
<keyword evidence="3" id="KW-1185">Reference proteome</keyword>
<comment type="caution">
    <text evidence="2">The sequence shown here is derived from an EMBL/GenBank/DDBJ whole genome shotgun (WGS) entry which is preliminary data.</text>
</comment>
<proteinExistence type="predicted"/>
<organism evidence="2 3">
    <name type="scientific">Lentzea roselyniae</name>
    <dbReference type="NCBI Taxonomy" id="531940"/>
    <lineage>
        <taxon>Bacteria</taxon>
        <taxon>Bacillati</taxon>
        <taxon>Actinomycetota</taxon>
        <taxon>Actinomycetes</taxon>
        <taxon>Pseudonocardiales</taxon>
        <taxon>Pseudonocardiaceae</taxon>
        <taxon>Lentzea</taxon>
    </lineage>
</organism>
<dbReference type="EMBL" id="BAABBE010000009">
    <property type="protein sequence ID" value="GAA3646500.1"/>
    <property type="molecule type" value="Genomic_DNA"/>
</dbReference>
<evidence type="ECO:0000313" key="3">
    <source>
        <dbReference type="Proteomes" id="UP001500711"/>
    </source>
</evidence>
<accession>A0ABP7B2X1</accession>
<reference evidence="3" key="1">
    <citation type="journal article" date="2019" name="Int. J. Syst. Evol. Microbiol.">
        <title>The Global Catalogue of Microorganisms (GCM) 10K type strain sequencing project: providing services to taxonomists for standard genome sequencing and annotation.</title>
        <authorList>
            <consortium name="The Broad Institute Genomics Platform"/>
            <consortium name="The Broad Institute Genome Sequencing Center for Infectious Disease"/>
            <person name="Wu L."/>
            <person name="Ma J."/>
        </authorList>
    </citation>
    <scope>NUCLEOTIDE SEQUENCE [LARGE SCALE GENOMIC DNA]</scope>
    <source>
        <strain evidence="3">JCM 17494</strain>
    </source>
</reference>